<evidence type="ECO:0000313" key="2">
    <source>
        <dbReference type="Proteomes" id="UP000070700"/>
    </source>
</evidence>
<protein>
    <submittedName>
        <fullName evidence="1">Uncharacterized protein</fullName>
    </submittedName>
</protein>
<dbReference type="Proteomes" id="UP000070700">
    <property type="component" value="Unassembled WGS sequence"/>
</dbReference>
<dbReference type="EMBL" id="KQ947431">
    <property type="protein sequence ID" value="KUJ09577.1"/>
    <property type="molecule type" value="Genomic_DNA"/>
</dbReference>
<proteinExistence type="predicted"/>
<dbReference type="GeneID" id="28831265"/>
<dbReference type="InterPro" id="IPR038883">
    <property type="entry name" value="AN11006-like"/>
</dbReference>
<dbReference type="KEGG" id="psco:LY89DRAFT_761186"/>
<sequence>MAYQPARLAPRKSGSVQEAFRFLDLFSEIRNKVYSLALDHEHPVSIKSPRNHRKKTTAPATAFACLLRVNKQVNKEAKGVFYAENTFVVGNGWWGSKTQENHQAFISRVPKECISLIRHVHIIMFAGEPDNFGRCLAKERDTKELKGLGTSLVKHFSGIEMISLTVGDETSRQNPHTNSVANLMPGILRRTLVGDVQGLAWEVRTILDGLAAKKLKEIRWLEDGMTFAEFSSLVQHEELKVEMKLLEWKDEVYVKSARGSQSNPICL</sequence>
<dbReference type="PANTHER" id="PTHR42085">
    <property type="entry name" value="F-BOX DOMAIN-CONTAINING PROTEIN"/>
    <property type="match status" value="1"/>
</dbReference>
<organism evidence="1 2">
    <name type="scientific">Mollisia scopiformis</name>
    <name type="common">Conifer needle endophyte fungus</name>
    <name type="synonym">Phialocephala scopiformis</name>
    <dbReference type="NCBI Taxonomy" id="149040"/>
    <lineage>
        <taxon>Eukaryota</taxon>
        <taxon>Fungi</taxon>
        <taxon>Dikarya</taxon>
        <taxon>Ascomycota</taxon>
        <taxon>Pezizomycotina</taxon>
        <taxon>Leotiomycetes</taxon>
        <taxon>Helotiales</taxon>
        <taxon>Mollisiaceae</taxon>
        <taxon>Mollisia</taxon>
    </lineage>
</organism>
<keyword evidence="2" id="KW-1185">Reference proteome</keyword>
<reference evidence="1 2" key="1">
    <citation type="submission" date="2015-10" db="EMBL/GenBank/DDBJ databases">
        <title>Full genome of DAOMC 229536 Phialocephala scopiformis, a fungal endophyte of spruce producing the potent anti-insectan compound rugulosin.</title>
        <authorList>
            <consortium name="DOE Joint Genome Institute"/>
            <person name="Walker A.K."/>
            <person name="Frasz S.L."/>
            <person name="Seifert K.A."/>
            <person name="Miller J.D."/>
            <person name="Mondo S.J."/>
            <person name="Labutti K."/>
            <person name="Lipzen A."/>
            <person name="Dockter R."/>
            <person name="Kennedy M."/>
            <person name="Grigoriev I.V."/>
            <person name="Spatafora J.W."/>
        </authorList>
    </citation>
    <scope>NUCLEOTIDE SEQUENCE [LARGE SCALE GENOMIC DNA]</scope>
    <source>
        <strain evidence="1 2">CBS 120377</strain>
    </source>
</reference>
<dbReference type="RefSeq" id="XP_018063932.1">
    <property type="nucleotide sequence ID" value="XM_018221539.1"/>
</dbReference>
<dbReference type="PANTHER" id="PTHR42085:SF4">
    <property type="entry name" value="F-BOX DOMAIN-CONTAINING PROTEIN"/>
    <property type="match status" value="1"/>
</dbReference>
<dbReference type="AlphaFoldDB" id="A0A132BD42"/>
<name>A0A132BD42_MOLSC</name>
<dbReference type="InParanoid" id="A0A132BD42"/>
<gene>
    <name evidence="1" type="ORF">LY89DRAFT_761186</name>
</gene>
<evidence type="ECO:0000313" key="1">
    <source>
        <dbReference type="EMBL" id="KUJ09577.1"/>
    </source>
</evidence>
<dbReference type="OrthoDB" id="62952at2759"/>
<accession>A0A132BD42</accession>